<proteinExistence type="predicted"/>
<evidence type="ECO:0000259" key="1">
    <source>
        <dbReference type="PROSITE" id="PS50104"/>
    </source>
</evidence>
<dbReference type="PANTHER" id="PTHR16253">
    <property type="entry name" value="TETRATRICOPEPTIDE REPEAT PROTEIN 22"/>
    <property type="match status" value="1"/>
</dbReference>
<dbReference type="InterPro" id="IPR011029">
    <property type="entry name" value="DEATH-like_dom_sf"/>
</dbReference>
<dbReference type="AlphaFoldDB" id="A0A8S3YYD5"/>
<accession>A0A8S3YYD5</accession>
<gene>
    <name evidence="2" type="ORF">CUNI_LOCUS6090</name>
</gene>
<dbReference type="SUPFAM" id="SSF47986">
    <property type="entry name" value="DEATH domain"/>
    <property type="match status" value="1"/>
</dbReference>
<dbReference type="Gene3D" id="1.10.533.10">
    <property type="entry name" value="Death Domain, Fas"/>
    <property type="match status" value="1"/>
</dbReference>
<dbReference type="InterPro" id="IPR042342">
    <property type="entry name" value="TTC22"/>
</dbReference>
<dbReference type="InterPro" id="IPR035897">
    <property type="entry name" value="Toll_tir_struct_dom_sf"/>
</dbReference>
<protein>
    <recommendedName>
        <fullName evidence="1">TIR domain-containing protein</fullName>
    </recommendedName>
</protein>
<dbReference type="GO" id="GO:0007165">
    <property type="term" value="P:signal transduction"/>
    <property type="evidence" value="ECO:0007669"/>
    <property type="project" value="InterPro"/>
</dbReference>
<evidence type="ECO:0000313" key="3">
    <source>
        <dbReference type="Proteomes" id="UP000678393"/>
    </source>
</evidence>
<dbReference type="Proteomes" id="UP000678393">
    <property type="component" value="Unassembled WGS sequence"/>
</dbReference>
<dbReference type="SUPFAM" id="SSF52200">
    <property type="entry name" value="Toll/Interleukin receptor TIR domain"/>
    <property type="match status" value="1"/>
</dbReference>
<dbReference type="InterPro" id="IPR000157">
    <property type="entry name" value="TIR_dom"/>
</dbReference>
<sequence>MASTFLRDNDTTWTRYLDRRYHEIELSALTDETALELSSYLDIRIYSLDDNWFSDYTGLAELIGLNFGFVKSIQCETTKSFRVIREWQTGQSAKVIPNIGNLVRALLRLGREDIFPDCMPNISRDAEQYLNNHHENWAPIGALYDSLTTDDLPGKPAIYDVFIIYNEDSERCEFFVRELVRNLESSPFHLKCYFSQRSGLFGVMRLDNFTRVLEERCKHSIVVLSPEYNNCETCSFLSSMAVLLSARNRSRRIVPILIDGYQESQIPDVLRMQNAWRFPGNEDHVQWRRMALSVCRFC</sequence>
<name>A0A8S3YYD5_9EUPU</name>
<dbReference type="OrthoDB" id="10037120at2759"/>
<dbReference type="PROSITE" id="PS50104">
    <property type="entry name" value="TIR"/>
    <property type="match status" value="1"/>
</dbReference>
<evidence type="ECO:0000313" key="2">
    <source>
        <dbReference type="EMBL" id="CAG5120532.1"/>
    </source>
</evidence>
<organism evidence="2 3">
    <name type="scientific">Candidula unifasciata</name>
    <dbReference type="NCBI Taxonomy" id="100452"/>
    <lineage>
        <taxon>Eukaryota</taxon>
        <taxon>Metazoa</taxon>
        <taxon>Spiralia</taxon>
        <taxon>Lophotrochozoa</taxon>
        <taxon>Mollusca</taxon>
        <taxon>Gastropoda</taxon>
        <taxon>Heterobranchia</taxon>
        <taxon>Euthyneura</taxon>
        <taxon>Panpulmonata</taxon>
        <taxon>Eupulmonata</taxon>
        <taxon>Stylommatophora</taxon>
        <taxon>Helicina</taxon>
        <taxon>Helicoidea</taxon>
        <taxon>Geomitridae</taxon>
        <taxon>Candidula</taxon>
    </lineage>
</organism>
<dbReference type="PANTHER" id="PTHR16253:SF0">
    <property type="entry name" value="TETRATRICOPEPTIDE REPEAT PROTEIN 22"/>
    <property type="match status" value="1"/>
</dbReference>
<feature type="domain" description="TIR" evidence="1">
    <location>
        <begin position="157"/>
        <end position="298"/>
    </location>
</feature>
<comment type="caution">
    <text evidence="2">The sequence shown here is derived from an EMBL/GenBank/DDBJ whole genome shotgun (WGS) entry which is preliminary data.</text>
</comment>
<dbReference type="EMBL" id="CAJHNH020000917">
    <property type="protein sequence ID" value="CAG5120532.1"/>
    <property type="molecule type" value="Genomic_DNA"/>
</dbReference>
<keyword evidence="3" id="KW-1185">Reference proteome</keyword>
<dbReference type="Gene3D" id="3.40.50.10140">
    <property type="entry name" value="Toll/interleukin-1 receptor homology (TIR) domain"/>
    <property type="match status" value="1"/>
</dbReference>
<reference evidence="2" key="1">
    <citation type="submission" date="2021-04" db="EMBL/GenBank/DDBJ databases">
        <authorList>
            <consortium name="Molecular Ecology Group"/>
        </authorList>
    </citation>
    <scope>NUCLEOTIDE SEQUENCE</scope>
</reference>